<dbReference type="Pfam" id="PF08220">
    <property type="entry name" value="HTH_DeoR"/>
    <property type="match status" value="1"/>
</dbReference>
<dbReference type="KEGG" id="rhom:FRIFI_0575"/>
<dbReference type="SUPFAM" id="SSF100950">
    <property type="entry name" value="NagB/RpiA/CoA transferase-like"/>
    <property type="match status" value="1"/>
</dbReference>
<dbReference type="SMART" id="SM00420">
    <property type="entry name" value="HTH_DEOR"/>
    <property type="match status" value="1"/>
</dbReference>
<dbReference type="InterPro" id="IPR036388">
    <property type="entry name" value="WH-like_DNA-bd_sf"/>
</dbReference>
<proteinExistence type="predicted"/>
<dbReference type="PROSITE" id="PS00894">
    <property type="entry name" value="HTH_DEOR_1"/>
    <property type="match status" value="1"/>
</dbReference>
<dbReference type="Pfam" id="PF00455">
    <property type="entry name" value="DeoRC"/>
    <property type="match status" value="1"/>
</dbReference>
<dbReference type="EMBL" id="LN650648">
    <property type="protein sequence ID" value="CEI72122.1"/>
    <property type="molecule type" value="Genomic_DNA"/>
</dbReference>
<keyword evidence="2" id="KW-0238">DNA-binding</keyword>
<dbReference type="PRINTS" id="PR00037">
    <property type="entry name" value="HTHLACR"/>
</dbReference>
<dbReference type="GO" id="GO:0003677">
    <property type="term" value="F:DNA binding"/>
    <property type="evidence" value="ECO:0007669"/>
    <property type="project" value="UniProtKB-KW"/>
</dbReference>
<evidence type="ECO:0000256" key="2">
    <source>
        <dbReference type="ARBA" id="ARBA00023125"/>
    </source>
</evidence>
<dbReference type="InterPro" id="IPR014036">
    <property type="entry name" value="DeoR-like_C"/>
</dbReference>
<dbReference type="GO" id="GO:0003700">
    <property type="term" value="F:DNA-binding transcription factor activity"/>
    <property type="evidence" value="ECO:0007669"/>
    <property type="project" value="InterPro"/>
</dbReference>
<evidence type="ECO:0000256" key="1">
    <source>
        <dbReference type="ARBA" id="ARBA00023015"/>
    </source>
</evidence>
<dbReference type="Proteomes" id="UP000245695">
    <property type="component" value="Chromosome 1"/>
</dbReference>
<name>A0A2P2BP26_9FIRM</name>
<sequence>MVFIIAEERYAIILDKLKFDGIVKTSDLKKELNASSETIRKDLKYLDEAGYLDRVHGGAIPKSDVKPDDNDDDVYISFKVRQSQNSDMKQSIALKAAELVKEGQSIGLDSGTTSYELAKVLKKKFNNLTIVTNSLINAYELVDKKGFTVIATGGVLTPDENSFVSDFATLILDKINLDMMFLTTCGVSLENGITDQRMDEVVIHNKMKDCSKEVVVLSDSTKFNEVSLITVCPLESIDCIITDSNIDIELVEKFRAQEHNIIIAE</sequence>
<dbReference type="PANTHER" id="PTHR30363:SF44">
    <property type="entry name" value="AGA OPERON TRANSCRIPTIONAL REPRESSOR-RELATED"/>
    <property type="match status" value="1"/>
</dbReference>
<keyword evidence="6" id="KW-1185">Reference proteome</keyword>
<dbReference type="InterPro" id="IPR050313">
    <property type="entry name" value="Carb_Metab_HTH_regulators"/>
</dbReference>
<dbReference type="PROSITE" id="PS51000">
    <property type="entry name" value="HTH_DEOR_2"/>
    <property type="match status" value="1"/>
</dbReference>
<dbReference type="InterPro" id="IPR018356">
    <property type="entry name" value="Tscrpt_reg_HTH_DeoR_CS"/>
</dbReference>
<organism evidence="5 6">
    <name type="scientific">Romboutsia hominis</name>
    <dbReference type="NCBI Taxonomy" id="1507512"/>
    <lineage>
        <taxon>Bacteria</taxon>
        <taxon>Bacillati</taxon>
        <taxon>Bacillota</taxon>
        <taxon>Clostridia</taxon>
        <taxon>Peptostreptococcales</taxon>
        <taxon>Peptostreptococcaceae</taxon>
        <taxon>Romboutsia</taxon>
    </lineage>
</organism>
<evidence type="ECO:0000313" key="5">
    <source>
        <dbReference type="EMBL" id="CEI72122.1"/>
    </source>
</evidence>
<dbReference type="InterPro" id="IPR037171">
    <property type="entry name" value="NagB/RpiA_transferase-like"/>
</dbReference>
<reference evidence="5 6" key="1">
    <citation type="submission" date="2014-09" db="EMBL/GenBank/DDBJ databases">
        <authorList>
            <person name="Hornung B.V."/>
        </authorList>
    </citation>
    <scope>NUCLEOTIDE SEQUENCE [LARGE SCALE GENOMIC DNA]</scope>
    <source>
        <strain evidence="5 6">FRIFI</strain>
    </source>
</reference>
<evidence type="ECO:0000313" key="6">
    <source>
        <dbReference type="Proteomes" id="UP000245695"/>
    </source>
</evidence>
<dbReference type="PANTHER" id="PTHR30363">
    <property type="entry name" value="HTH-TYPE TRANSCRIPTIONAL REGULATOR SRLR-RELATED"/>
    <property type="match status" value="1"/>
</dbReference>
<dbReference type="RefSeq" id="WP_092927132.1">
    <property type="nucleotide sequence ID" value="NZ_FJTZ01000012.1"/>
</dbReference>
<dbReference type="AlphaFoldDB" id="A0A2P2BP26"/>
<dbReference type="InterPro" id="IPR001034">
    <property type="entry name" value="DeoR_HTH"/>
</dbReference>
<evidence type="ECO:0000259" key="4">
    <source>
        <dbReference type="PROSITE" id="PS51000"/>
    </source>
</evidence>
<keyword evidence="1" id="KW-0805">Transcription regulation</keyword>
<accession>A0A2P2BP26</accession>
<dbReference type="Gene3D" id="1.10.10.10">
    <property type="entry name" value="Winged helix-like DNA-binding domain superfamily/Winged helix DNA-binding domain"/>
    <property type="match status" value="1"/>
</dbReference>
<keyword evidence="3" id="KW-0804">Transcription</keyword>
<feature type="domain" description="HTH deoR-type" evidence="4">
    <location>
        <begin position="6"/>
        <end position="61"/>
    </location>
</feature>
<dbReference type="SUPFAM" id="SSF46785">
    <property type="entry name" value="Winged helix' DNA-binding domain"/>
    <property type="match status" value="1"/>
</dbReference>
<dbReference type="Gene3D" id="3.40.50.1360">
    <property type="match status" value="1"/>
</dbReference>
<dbReference type="InterPro" id="IPR036390">
    <property type="entry name" value="WH_DNA-bd_sf"/>
</dbReference>
<protein>
    <submittedName>
        <fullName evidence="5">Regulatory protein</fullName>
    </submittedName>
</protein>
<evidence type="ECO:0000256" key="3">
    <source>
        <dbReference type="ARBA" id="ARBA00023163"/>
    </source>
</evidence>
<gene>
    <name evidence="5" type="ORF">FRIFI_0575</name>
</gene>
<dbReference type="SMART" id="SM01134">
    <property type="entry name" value="DeoRC"/>
    <property type="match status" value="1"/>
</dbReference>